<evidence type="ECO:0000313" key="1">
    <source>
        <dbReference type="EMBL" id="SFS75663.1"/>
    </source>
</evidence>
<name>A0A1I6SFG6_9FLAO</name>
<dbReference type="RefSeq" id="WP_177219219.1">
    <property type="nucleotide sequence ID" value="NZ_FOZP01000008.1"/>
</dbReference>
<organism evidence="1 2">
    <name type="scientific">Lutibacter maritimus</name>
    <dbReference type="NCBI Taxonomy" id="593133"/>
    <lineage>
        <taxon>Bacteria</taxon>
        <taxon>Pseudomonadati</taxon>
        <taxon>Bacteroidota</taxon>
        <taxon>Flavobacteriia</taxon>
        <taxon>Flavobacteriales</taxon>
        <taxon>Flavobacteriaceae</taxon>
        <taxon>Lutibacter</taxon>
    </lineage>
</organism>
<dbReference type="AlphaFoldDB" id="A0A1I6SFG6"/>
<dbReference type="Proteomes" id="UP000199312">
    <property type="component" value="Unassembled WGS sequence"/>
</dbReference>
<evidence type="ECO:0000313" key="2">
    <source>
        <dbReference type="Proteomes" id="UP000199312"/>
    </source>
</evidence>
<protein>
    <submittedName>
        <fullName evidence="1">Uncharacterized protein</fullName>
    </submittedName>
</protein>
<gene>
    <name evidence="1" type="ORF">SAMN04488006_3021</name>
</gene>
<dbReference type="EMBL" id="FOZP01000008">
    <property type="protein sequence ID" value="SFS75663.1"/>
    <property type="molecule type" value="Genomic_DNA"/>
</dbReference>
<sequence>MLKLIFTTLTLPSKIVFTHNFSAIPRISMFLPLNANDEVLAITFKPSVEVSAFIISSVILSLKYSFSELLLLLKNCNIAMILK</sequence>
<keyword evidence="2" id="KW-1185">Reference proteome</keyword>
<reference evidence="2" key="1">
    <citation type="submission" date="2016-10" db="EMBL/GenBank/DDBJ databases">
        <authorList>
            <person name="Varghese N."/>
            <person name="Submissions S."/>
        </authorList>
    </citation>
    <scope>NUCLEOTIDE SEQUENCE [LARGE SCALE GENOMIC DNA]</scope>
    <source>
        <strain evidence="2">DSM 24450</strain>
    </source>
</reference>
<proteinExistence type="predicted"/>
<accession>A0A1I6SFG6</accession>